<dbReference type="SUPFAM" id="SSF55729">
    <property type="entry name" value="Acyl-CoA N-acyltransferases (Nat)"/>
    <property type="match status" value="1"/>
</dbReference>
<dbReference type="Gene3D" id="3.40.630.30">
    <property type="match status" value="1"/>
</dbReference>
<feature type="domain" description="N-acetyltransferase" evidence="1">
    <location>
        <begin position="22"/>
        <end position="74"/>
    </location>
</feature>
<keyword evidence="3" id="KW-1185">Reference proteome</keyword>
<dbReference type="InterPro" id="IPR016181">
    <property type="entry name" value="Acyl_CoA_acyltransferase"/>
</dbReference>
<dbReference type="Proteomes" id="UP000662888">
    <property type="component" value="Chromosome"/>
</dbReference>
<protein>
    <submittedName>
        <fullName evidence="2">GNAT family N-acetyltransferase</fullName>
    </submittedName>
</protein>
<dbReference type="RefSeq" id="WP_206088206.1">
    <property type="nucleotide sequence ID" value="NZ_CP065053.1"/>
</dbReference>
<dbReference type="CDD" id="cd04301">
    <property type="entry name" value="NAT_SF"/>
    <property type="match status" value="1"/>
</dbReference>
<sequence>MLPEIDLDVSLNHMKCFTSPHPDQQATIYAKDGARVGCVTYAVSPLFDMVYIFDIGIGKAFRRQGYGLAVIRHLFLAYRLPLTTIKEVFAAHMFWAATRVLTMLNGSSISTISVSEMDQEQARWEHLRPEMKRLDGAVGRGLD</sequence>
<organism evidence="2 3">
    <name type="scientific">Massilia antarctica</name>
    <dbReference type="NCBI Taxonomy" id="2765360"/>
    <lineage>
        <taxon>Bacteria</taxon>
        <taxon>Pseudomonadati</taxon>
        <taxon>Pseudomonadota</taxon>
        <taxon>Betaproteobacteria</taxon>
        <taxon>Burkholderiales</taxon>
        <taxon>Oxalobacteraceae</taxon>
        <taxon>Telluria group</taxon>
        <taxon>Massilia</taxon>
    </lineage>
</organism>
<reference evidence="2 3" key="1">
    <citation type="submission" date="2020-11" db="EMBL/GenBank/DDBJ databases">
        <authorList>
            <person name="Sun Q."/>
        </authorList>
    </citation>
    <scope>NUCLEOTIDE SEQUENCE [LARGE SCALE GENOMIC DNA]</scope>
    <source>
        <strain evidence="2 3">P8398</strain>
    </source>
</reference>
<proteinExistence type="predicted"/>
<evidence type="ECO:0000313" key="2">
    <source>
        <dbReference type="EMBL" id="QPI48596.1"/>
    </source>
</evidence>
<dbReference type="Pfam" id="PF00583">
    <property type="entry name" value="Acetyltransf_1"/>
    <property type="match status" value="1"/>
</dbReference>
<evidence type="ECO:0000259" key="1">
    <source>
        <dbReference type="Pfam" id="PF00583"/>
    </source>
</evidence>
<dbReference type="EMBL" id="CP065053">
    <property type="protein sequence ID" value="QPI48596.1"/>
    <property type="molecule type" value="Genomic_DNA"/>
</dbReference>
<name>A0AA48W9T0_9BURK</name>
<dbReference type="InterPro" id="IPR000182">
    <property type="entry name" value="GNAT_dom"/>
</dbReference>
<gene>
    <name evidence="2" type="ORF">IV454_24165</name>
</gene>
<evidence type="ECO:0000313" key="3">
    <source>
        <dbReference type="Proteomes" id="UP000662888"/>
    </source>
</evidence>
<accession>A0AA48W9T0</accession>